<accession>A0A846WWQ7</accession>
<reference evidence="6 7" key="1">
    <citation type="submission" date="2020-04" db="EMBL/GenBank/DDBJ databases">
        <title>MicrobeNet Type strains.</title>
        <authorList>
            <person name="Nicholson A.C."/>
        </authorList>
    </citation>
    <scope>NUCLEOTIDE SEQUENCE [LARGE SCALE GENOMIC DNA]</scope>
    <source>
        <strain evidence="6 7">ATCC BAA-14</strain>
    </source>
</reference>
<sequence>MRFTHDWLAQRVRFAPDTAVEAIAEESAAAGITAPMLIASQRDRRLVDAIGAAVPIIHHHDTVAMHVPEAVAVAARDAAADHRADGLISVGGGSATGLAKAVALTSGLPIIAIPTTYAGSEATPVWGMTVAGRKRTGTDPVVLPRTVIYDTTLVAGLPVAVATSSGLNAVAHCVDALWAPRTDPINRAMACDALRTLDEGLRMMTTDPTTVAHEHMLYGAYLAAVAFASAGSGLHHKICHVLGGMFDLPHADTHAVVLPHVVAFNAPHAPDAEKALAAALGAGTALAGLVSLREAVGGPTALRDIGMPESGLTEAVAPIIEAAPPGNPSPVTPEAIGALLRDAWIGKDLS</sequence>
<feature type="domain" description="Alcohol dehydrogenase iron-type/glycerol dehydrogenase GldA" evidence="4">
    <location>
        <begin position="13"/>
        <end position="151"/>
    </location>
</feature>
<keyword evidence="2" id="KW-0560">Oxidoreductase</keyword>
<evidence type="ECO:0000256" key="1">
    <source>
        <dbReference type="ARBA" id="ARBA00007358"/>
    </source>
</evidence>
<dbReference type="CDD" id="cd08177">
    <property type="entry name" value="MAR"/>
    <property type="match status" value="1"/>
</dbReference>
<dbReference type="GO" id="GO:0046872">
    <property type="term" value="F:metal ion binding"/>
    <property type="evidence" value="ECO:0007669"/>
    <property type="project" value="InterPro"/>
</dbReference>
<dbReference type="Pfam" id="PF00465">
    <property type="entry name" value="Fe-ADH"/>
    <property type="match status" value="1"/>
</dbReference>
<protein>
    <submittedName>
        <fullName evidence="6">Maleylacetate reductase</fullName>
    </submittedName>
</protein>
<dbReference type="PANTHER" id="PTHR11496">
    <property type="entry name" value="ALCOHOL DEHYDROGENASE"/>
    <property type="match status" value="1"/>
</dbReference>
<feature type="domain" description="Fe-containing alcohol dehydrogenase-like C-terminal" evidence="5">
    <location>
        <begin position="164"/>
        <end position="344"/>
    </location>
</feature>
<evidence type="ECO:0000256" key="3">
    <source>
        <dbReference type="ARBA" id="ARBA00023027"/>
    </source>
</evidence>
<evidence type="ECO:0000313" key="7">
    <source>
        <dbReference type="Proteomes" id="UP000563898"/>
    </source>
</evidence>
<dbReference type="SUPFAM" id="SSF56796">
    <property type="entry name" value="Dehydroquinate synthase-like"/>
    <property type="match status" value="1"/>
</dbReference>
<dbReference type="Proteomes" id="UP000563898">
    <property type="component" value="Unassembled WGS sequence"/>
</dbReference>
<dbReference type="InterPro" id="IPR056798">
    <property type="entry name" value="ADH_Fe_C"/>
</dbReference>
<keyword evidence="3" id="KW-0520">NAD</keyword>
<dbReference type="GO" id="GO:0018506">
    <property type="term" value="F:maleylacetate reductase activity"/>
    <property type="evidence" value="ECO:0007669"/>
    <property type="project" value="InterPro"/>
</dbReference>
<organism evidence="6 7">
    <name type="scientific">Gordonia polyisoprenivorans</name>
    <dbReference type="NCBI Taxonomy" id="84595"/>
    <lineage>
        <taxon>Bacteria</taxon>
        <taxon>Bacillati</taxon>
        <taxon>Actinomycetota</taxon>
        <taxon>Actinomycetes</taxon>
        <taxon>Mycobacteriales</taxon>
        <taxon>Gordoniaceae</taxon>
        <taxon>Gordonia</taxon>
    </lineage>
</organism>
<dbReference type="EMBL" id="JAAXPC010000029">
    <property type="protein sequence ID" value="NKY05160.1"/>
    <property type="molecule type" value="Genomic_DNA"/>
</dbReference>
<dbReference type="InterPro" id="IPR034786">
    <property type="entry name" value="MAR"/>
</dbReference>
<dbReference type="PANTHER" id="PTHR11496:SF102">
    <property type="entry name" value="ALCOHOL DEHYDROGENASE 4"/>
    <property type="match status" value="1"/>
</dbReference>
<evidence type="ECO:0000256" key="2">
    <source>
        <dbReference type="ARBA" id="ARBA00023002"/>
    </source>
</evidence>
<comment type="similarity">
    <text evidence="1">Belongs to the iron-containing alcohol dehydrogenase family.</text>
</comment>
<proteinExistence type="inferred from homology"/>
<evidence type="ECO:0000259" key="5">
    <source>
        <dbReference type="Pfam" id="PF25137"/>
    </source>
</evidence>
<dbReference type="GO" id="GO:0004022">
    <property type="term" value="F:alcohol dehydrogenase (NAD+) activity"/>
    <property type="evidence" value="ECO:0007669"/>
    <property type="project" value="TreeGrafter"/>
</dbReference>
<comment type="caution">
    <text evidence="6">The sequence shown here is derived from an EMBL/GenBank/DDBJ whole genome shotgun (WGS) entry which is preliminary data.</text>
</comment>
<dbReference type="Gene3D" id="3.40.50.1970">
    <property type="match status" value="1"/>
</dbReference>
<dbReference type="InterPro" id="IPR001670">
    <property type="entry name" value="ADH_Fe/GldA"/>
</dbReference>
<dbReference type="AlphaFoldDB" id="A0A846WWQ7"/>
<name>A0A846WWQ7_9ACTN</name>
<evidence type="ECO:0000313" key="6">
    <source>
        <dbReference type="EMBL" id="NKY05160.1"/>
    </source>
</evidence>
<dbReference type="Gene3D" id="1.20.1090.10">
    <property type="entry name" value="Dehydroquinate synthase-like - alpha domain"/>
    <property type="match status" value="1"/>
</dbReference>
<gene>
    <name evidence="6" type="ORF">HGA05_26750</name>
</gene>
<dbReference type="InterPro" id="IPR039697">
    <property type="entry name" value="Alcohol_dehydrogenase_Fe"/>
</dbReference>
<evidence type="ECO:0000259" key="4">
    <source>
        <dbReference type="Pfam" id="PF00465"/>
    </source>
</evidence>
<dbReference type="Pfam" id="PF25137">
    <property type="entry name" value="ADH_Fe_C"/>
    <property type="match status" value="1"/>
</dbReference>